<evidence type="ECO:0000313" key="2">
    <source>
        <dbReference type="EMBL" id="KNZ45377.1"/>
    </source>
</evidence>
<feature type="compositionally biased region" description="Polar residues" evidence="1">
    <location>
        <begin position="40"/>
        <end position="51"/>
    </location>
</feature>
<feature type="region of interest" description="Disordered" evidence="1">
    <location>
        <begin position="30"/>
        <end position="123"/>
    </location>
</feature>
<evidence type="ECO:0000256" key="1">
    <source>
        <dbReference type="SAM" id="MobiDB-lite"/>
    </source>
</evidence>
<keyword evidence="3" id="KW-1185">Reference proteome</keyword>
<dbReference type="VEuPathDB" id="FungiDB:VP01_818g2"/>
<feature type="compositionally biased region" description="Low complexity" evidence="1">
    <location>
        <begin position="30"/>
        <end position="39"/>
    </location>
</feature>
<gene>
    <name evidence="2" type="ORF">VP01_818g2</name>
</gene>
<reference evidence="2 3" key="1">
    <citation type="submission" date="2015-08" db="EMBL/GenBank/DDBJ databases">
        <title>Next Generation Sequencing and Analysis of the Genome of Puccinia sorghi L Schw, the Causal Agent of Maize Common Rust.</title>
        <authorList>
            <person name="Rochi L."/>
            <person name="Burguener G."/>
            <person name="Darino M."/>
            <person name="Turjanski A."/>
            <person name="Kreff E."/>
            <person name="Dieguez M.J."/>
            <person name="Sacco F."/>
        </authorList>
    </citation>
    <scope>NUCLEOTIDE SEQUENCE [LARGE SCALE GENOMIC DNA]</scope>
    <source>
        <strain evidence="2 3">RO10H11247</strain>
    </source>
</reference>
<name>A0A0L6UAV7_9BASI</name>
<sequence>MINEDLCAITYMLPEVWLRSIAQLVNIINNNPPQKQKNVPSDSETESQITPIASKKKGKKTAKNTPTCSQSTLDPGSSQVIDLAQDSDEENAKVKHKRQRRDPEFDDVKNFFSEPYCRKGDVS</sequence>
<feature type="compositionally biased region" description="Polar residues" evidence="1">
    <location>
        <begin position="64"/>
        <end position="80"/>
    </location>
</feature>
<dbReference type="Proteomes" id="UP000037035">
    <property type="component" value="Unassembled WGS sequence"/>
</dbReference>
<dbReference type="EMBL" id="LAVV01013704">
    <property type="protein sequence ID" value="KNZ45377.1"/>
    <property type="molecule type" value="Genomic_DNA"/>
</dbReference>
<protein>
    <submittedName>
        <fullName evidence="2">Uncharacterized protein</fullName>
    </submittedName>
</protein>
<evidence type="ECO:0000313" key="3">
    <source>
        <dbReference type="Proteomes" id="UP000037035"/>
    </source>
</evidence>
<dbReference type="AlphaFoldDB" id="A0A0L6UAV7"/>
<organism evidence="2 3">
    <name type="scientific">Puccinia sorghi</name>
    <dbReference type="NCBI Taxonomy" id="27349"/>
    <lineage>
        <taxon>Eukaryota</taxon>
        <taxon>Fungi</taxon>
        <taxon>Dikarya</taxon>
        <taxon>Basidiomycota</taxon>
        <taxon>Pucciniomycotina</taxon>
        <taxon>Pucciniomycetes</taxon>
        <taxon>Pucciniales</taxon>
        <taxon>Pucciniaceae</taxon>
        <taxon>Puccinia</taxon>
    </lineage>
</organism>
<proteinExistence type="predicted"/>
<dbReference type="OrthoDB" id="10616030at2759"/>
<accession>A0A0L6UAV7</accession>
<comment type="caution">
    <text evidence="2">The sequence shown here is derived from an EMBL/GenBank/DDBJ whole genome shotgun (WGS) entry which is preliminary data.</text>
</comment>